<accession>A0A1H5UGP8</accession>
<name>A0A1H5UGP8_9EURY</name>
<proteinExistence type="inferred from homology"/>
<dbReference type="EMBL" id="FNVN01000001">
    <property type="protein sequence ID" value="SEF74223.1"/>
    <property type="molecule type" value="Genomic_DNA"/>
</dbReference>
<dbReference type="Pfam" id="PF00582">
    <property type="entry name" value="Usp"/>
    <property type="match status" value="1"/>
</dbReference>
<evidence type="ECO:0000259" key="2">
    <source>
        <dbReference type="Pfam" id="PF00582"/>
    </source>
</evidence>
<sequence length="144" mass="15429">MFGRILLPTDGTDSMDAVVQTAADIADLRGADVHVLYVIDDRAFLTLHDEMKTDVLAELEGEGEAATDRAATRLREAGIDVTTAIREGDPADQILAYAESIDADLITMGTRSGDYTNNLMGSVSQKVVARSQTPVLTTNLATEE</sequence>
<dbReference type="PRINTS" id="PR01438">
    <property type="entry name" value="UNVRSLSTRESS"/>
</dbReference>
<reference evidence="3 6" key="2">
    <citation type="journal article" date="2019" name="Nat. Commun.">
        <title>A new type of DNA phosphorothioation-based antiviral system in archaea.</title>
        <authorList>
            <person name="Xiong L."/>
            <person name="Liu S."/>
            <person name="Chen S."/>
            <person name="Xiao Y."/>
            <person name="Zhu B."/>
            <person name="Gao Y."/>
            <person name="Zhang Y."/>
            <person name="Chen B."/>
            <person name="Luo J."/>
            <person name="Deng Z."/>
            <person name="Chen X."/>
            <person name="Wang L."/>
            <person name="Chen S."/>
        </authorList>
    </citation>
    <scope>NUCLEOTIDE SEQUENCE [LARGE SCALE GENOMIC DNA]</scope>
    <source>
        <strain evidence="3 6">CGMCC 1.10331</strain>
    </source>
</reference>
<protein>
    <submittedName>
        <fullName evidence="3 4">Universal stress protein</fullName>
    </submittedName>
</protein>
<feature type="domain" description="UspA" evidence="2">
    <location>
        <begin position="1"/>
        <end position="137"/>
    </location>
</feature>
<dbReference type="GeneID" id="39857374"/>
<dbReference type="Proteomes" id="UP000236740">
    <property type="component" value="Unassembled WGS sequence"/>
</dbReference>
<evidence type="ECO:0000313" key="5">
    <source>
        <dbReference type="Proteomes" id="UP000236740"/>
    </source>
</evidence>
<reference evidence="4 5" key="1">
    <citation type="submission" date="2016-10" db="EMBL/GenBank/DDBJ databases">
        <authorList>
            <person name="de Groot N.N."/>
        </authorList>
    </citation>
    <scope>NUCLEOTIDE SEQUENCE [LARGE SCALE GENOMIC DNA]</scope>
    <source>
        <strain evidence="4 5">CGMCC 1.10331</strain>
    </source>
</reference>
<evidence type="ECO:0000256" key="1">
    <source>
        <dbReference type="ARBA" id="ARBA00008791"/>
    </source>
</evidence>
<dbReference type="PANTHER" id="PTHR46268:SF6">
    <property type="entry name" value="UNIVERSAL STRESS PROTEIN UP12"/>
    <property type="match status" value="1"/>
</dbReference>
<dbReference type="OrthoDB" id="105697at2157"/>
<dbReference type="InterPro" id="IPR014729">
    <property type="entry name" value="Rossmann-like_a/b/a_fold"/>
</dbReference>
<dbReference type="KEGG" id="hlm:DV707_04765"/>
<organism evidence="4 5">
    <name type="scientific">Halobellus limi</name>
    <dbReference type="NCBI Taxonomy" id="699433"/>
    <lineage>
        <taxon>Archaea</taxon>
        <taxon>Methanobacteriati</taxon>
        <taxon>Methanobacteriota</taxon>
        <taxon>Stenosarchaea group</taxon>
        <taxon>Halobacteria</taxon>
        <taxon>Halobacteriales</taxon>
        <taxon>Haloferacaceae</taxon>
        <taxon>Halobellus</taxon>
    </lineage>
</organism>
<dbReference type="RefSeq" id="WP_103990360.1">
    <property type="nucleotide sequence ID" value="NZ_CP031311.1"/>
</dbReference>
<dbReference type="AlphaFoldDB" id="A0A1H5UGP8"/>
<evidence type="ECO:0000313" key="3">
    <source>
        <dbReference type="EMBL" id="QCC47037.1"/>
    </source>
</evidence>
<keyword evidence="5" id="KW-1185">Reference proteome</keyword>
<dbReference type="CDD" id="cd00293">
    <property type="entry name" value="USP-like"/>
    <property type="match status" value="1"/>
</dbReference>
<dbReference type="InterPro" id="IPR006016">
    <property type="entry name" value="UspA"/>
</dbReference>
<comment type="similarity">
    <text evidence="1">Belongs to the universal stress protein A family.</text>
</comment>
<dbReference type="EMBL" id="CP031311">
    <property type="protein sequence ID" value="QCC47037.1"/>
    <property type="molecule type" value="Genomic_DNA"/>
</dbReference>
<evidence type="ECO:0000313" key="6">
    <source>
        <dbReference type="Proteomes" id="UP000296733"/>
    </source>
</evidence>
<dbReference type="SUPFAM" id="SSF52402">
    <property type="entry name" value="Adenine nucleotide alpha hydrolases-like"/>
    <property type="match status" value="1"/>
</dbReference>
<gene>
    <name evidence="3" type="ORF">DV707_04765</name>
    <name evidence="4" type="ORF">SAMN04488133_0598</name>
</gene>
<evidence type="ECO:0000313" key="4">
    <source>
        <dbReference type="EMBL" id="SEF74223.1"/>
    </source>
</evidence>
<dbReference type="Proteomes" id="UP000296733">
    <property type="component" value="Chromosome"/>
</dbReference>
<dbReference type="InterPro" id="IPR006015">
    <property type="entry name" value="Universal_stress_UspA"/>
</dbReference>
<dbReference type="PANTHER" id="PTHR46268">
    <property type="entry name" value="STRESS RESPONSE PROTEIN NHAX"/>
    <property type="match status" value="1"/>
</dbReference>
<dbReference type="Gene3D" id="3.40.50.620">
    <property type="entry name" value="HUPs"/>
    <property type="match status" value="1"/>
</dbReference>